<dbReference type="Proteomes" id="UP000005426">
    <property type="component" value="Unassembled WGS sequence"/>
</dbReference>
<gene>
    <name evidence="1" type="ORF">TRIATDRAFT_303951</name>
</gene>
<evidence type="ECO:0000313" key="1">
    <source>
        <dbReference type="EMBL" id="EHK50382.1"/>
    </source>
</evidence>
<dbReference type="EMBL" id="ABDG02000014">
    <property type="protein sequence ID" value="EHK50382.1"/>
    <property type="molecule type" value="Genomic_DNA"/>
</dbReference>
<name>G9NGH1_HYPAI</name>
<sequence length="365" mass="42408">MDSLTLADDSTGIFPEGYTAPRTTEQLMQYHKDHLTYASIDSMIPMHNIEGRLRMIEEIRAGVLKDQRNKSKGFRFTYLELAYFLLCPEPSLRKVISDRFHKSYLQAQIEYIGSFLLGMLNESPIRDNAYRKENSREQNQECDERLTQLERGKKNLPQKNAEKEKCLVRDNFRCVLTKNGSPKVYQILPFIASYGSWTSIQKSDAAYCFNTVLDPESWSELNSFVLSGPDRCDKSWNMISLGPDLRELWKGHFFGIQCLGILPIDRQASAIWLQFHWMPRNQLDYTHRSELNMDTIQRMLQNIPPEESDAVERYRSCTGRPLETGYIFSIRMGKQEALSMKRVIDLRWVISRIAAISGLARSLYK</sequence>
<keyword evidence="2" id="KW-1185">Reference proteome</keyword>
<organism evidence="1 2">
    <name type="scientific">Hypocrea atroviridis (strain ATCC 20476 / IMI 206040)</name>
    <name type="common">Trichoderma atroviride</name>
    <dbReference type="NCBI Taxonomy" id="452589"/>
    <lineage>
        <taxon>Eukaryota</taxon>
        <taxon>Fungi</taxon>
        <taxon>Dikarya</taxon>
        <taxon>Ascomycota</taxon>
        <taxon>Pezizomycotina</taxon>
        <taxon>Sordariomycetes</taxon>
        <taxon>Hypocreomycetidae</taxon>
        <taxon>Hypocreales</taxon>
        <taxon>Hypocreaceae</taxon>
        <taxon>Trichoderma</taxon>
    </lineage>
</organism>
<dbReference type="OMA" id="WMPRNIK"/>
<comment type="caution">
    <text evidence="1">The sequence shown here is derived from an EMBL/GenBank/DDBJ whole genome shotgun (WGS) entry which is preliminary data.</text>
</comment>
<dbReference type="OrthoDB" id="5416097at2759"/>
<accession>G9NGH1</accession>
<dbReference type="RefSeq" id="XP_013948552.1">
    <property type="nucleotide sequence ID" value="XM_014093077.1"/>
</dbReference>
<evidence type="ECO:0000313" key="2">
    <source>
        <dbReference type="Proteomes" id="UP000005426"/>
    </source>
</evidence>
<dbReference type="AlphaFoldDB" id="G9NGH1"/>
<dbReference type="eggNOG" id="ENOG502RD9U">
    <property type="taxonomic scope" value="Eukaryota"/>
</dbReference>
<dbReference type="KEGG" id="tatv:25782548"/>
<protein>
    <recommendedName>
        <fullName evidence="3">HNH nuclease domain-containing protein</fullName>
    </recommendedName>
</protein>
<dbReference type="GeneID" id="25782548"/>
<evidence type="ECO:0008006" key="3">
    <source>
        <dbReference type="Google" id="ProtNLM"/>
    </source>
</evidence>
<proteinExistence type="predicted"/>
<reference evidence="1 2" key="1">
    <citation type="journal article" date="2011" name="Genome Biol.">
        <title>Comparative genome sequence analysis underscores mycoparasitism as the ancestral life style of Trichoderma.</title>
        <authorList>
            <person name="Kubicek C.P."/>
            <person name="Herrera-Estrella A."/>
            <person name="Seidl-Seiboth V."/>
            <person name="Martinez D.A."/>
            <person name="Druzhinina I.S."/>
            <person name="Thon M."/>
            <person name="Zeilinger S."/>
            <person name="Casas-Flores S."/>
            <person name="Horwitz B.A."/>
            <person name="Mukherjee P.K."/>
            <person name="Mukherjee M."/>
            <person name="Kredics L."/>
            <person name="Alcaraz L.D."/>
            <person name="Aerts A."/>
            <person name="Antal Z."/>
            <person name="Atanasova L."/>
            <person name="Cervantes-Badillo M.G."/>
            <person name="Challacombe J."/>
            <person name="Chertkov O."/>
            <person name="McCluskey K."/>
            <person name="Coulpier F."/>
            <person name="Deshpande N."/>
            <person name="von Doehren H."/>
            <person name="Ebbole D.J."/>
            <person name="Esquivel-Naranjo E.U."/>
            <person name="Fekete E."/>
            <person name="Flipphi M."/>
            <person name="Glaser F."/>
            <person name="Gomez-Rodriguez E.Y."/>
            <person name="Gruber S."/>
            <person name="Han C."/>
            <person name="Henrissat B."/>
            <person name="Hermosa R."/>
            <person name="Hernandez-Onate M."/>
            <person name="Karaffa L."/>
            <person name="Kosti I."/>
            <person name="Le Crom S."/>
            <person name="Lindquist E."/>
            <person name="Lucas S."/>
            <person name="Luebeck M."/>
            <person name="Luebeck P.S."/>
            <person name="Margeot A."/>
            <person name="Metz B."/>
            <person name="Misra M."/>
            <person name="Nevalainen H."/>
            <person name="Omann M."/>
            <person name="Packer N."/>
            <person name="Perrone G."/>
            <person name="Uresti-Rivera E.E."/>
            <person name="Salamov A."/>
            <person name="Schmoll M."/>
            <person name="Seiboth B."/>
            <person name="Shapiro H."/>
            <person name="Sukno S."/>
            <person name="Tamayo-Ramos J.A."/>
            <person name="Tisch D."/>
            <person name="Wiest A."/>
            <person name="Wilkinson H.H."/>
            <person name="Zhang M."/>
            <person name="Coutinho P.M."/>
            <person name="Kenerley C.M."/>
            <person name="Monte E."/>
            <person name="Baker S.E."/>
            <person name="Grigoriev I.V."/>
        </authorList>
    </citation>
    <scope>NUCLEOTIDE SEQUENCE [LARGE SCALE GENOMIC DNA]</scope>
    <source>
        <strain evidence="2">ATCC 20476 / IMI 206040</strain>
    </source>
</reference>
<dbReference type="HOGENOM" id="CLU_039755_2_1_1"/>